<evidence type="ECO:0000256" key="4">
    <source>
        <dbReference type="SAM" id="MobiDB-lite"/>
    </source>
</evidence>
<reference evidence="6" key="1">
    <citation type="journal article" date="2011" name="PLoS Genet.">
        <title>dlx and sp6-9 Control optic cup regeneration in a prototypic eye.</title>
        <authorList>
            <person name="Lapan S.W."/>
            <person name="Reddien P.W."/>
        </authorList>
    </citation>
    <scope>NUCLEOTIDE SEQUENCE</scope>
</reference>
<dbReference type="Pfam" id="PF02437">
    <property type="entry name" value="Ski_Sno_DHD"/>
    <property type="match status" value="1"/>
</dbReference>
<protein>
    <submittedName>
        <fullName evidence="6">Dachshund</fullName>
    </submittedName>
</protein>
<dbReference type="InterPro" id="IPR003380">
    <property type="entry name" value="SKI/SNO/DAC"/>
</dbReference>
<feature type="region of interest" description="Disordered" evidence="4">
    <location>
        <begin position="233"/>
        <end position="273"/>
    </location>
</feature>
<dbReference type="GO" id="GO:0005667">
    <property type="term" value="C:transcription regulator complex"/>
    <property type="evidence" value="ECO:0007669"/>
    <property type="project" value="TreeGrafter"/>
</dbReference>
<dbReference type="AlphaFoldDB" id="H9B8J2"/>
<comment type="similarity">
    <text evidence="3">Belongs to the DACH/dachshund family.</text>
</comment>
<proteinExistence type="evidence at transcript level"/>
<feature type="compositionally biased region" description="Polar residues" evidence="4">
    <location>
        <begin position="244"/>
        <end position="273"/>
    </location>
</feature>
<comment type="subcellular location">
    <subcellularLocation>
        <location evidence="1">Nucleus</location>
    </subcellularLocation>
</comment>
<dbReference type="CDD" id="cd21081">
    <property type="entry name" value="DHD_Dac"/>
    <property type="match status" value="1"/>
</dbReference>
<dbReference type="GO" id="GO:0005634">
    <property type="term" value="C:nucleus"/>
    <property type="evidence" value="ECO:0007669"/>
    <property type="project" value="UniProtKB-SubCell"/>
</dbReference>
<dbReference type="FunFam" id="3.10.260.20:FF:000001">
    <property type="entry name" value="Dachshund homolog 1"/>
    <property type="match status" value="1"/>
</dbReference>
<dbReference type="InterPro" id="IPR009061">
    <property type="entry name" value="DNA-bd_dom_put_sf"/>
</dbReference>
<sequence>MDSPMISLSPNNQTKPVYCTPNPVPNIPENNQVSLIDYRCAKIAAFTVEGRQLICLPQAFELFLKHLVGGLHTVYTKLKRLEIVPVVCNVEQVRILRGLGAIQPGVNRCKLIAPKEFDILFEDCTNSSARPGRPSKRATLLPGDLNMSESIKRAHYELVNDCVKSGESINSSYRLSYDDEKRIFLRNSLSQHGFCPIIPPNLGFNSMLPFGMTGSILNLFPHNQSIMKQFPNLPSFNRLPQKDPNLNNSKSYSKITTPSALTSHSKSLSDSNTNANNQFEFNSIKTNFDEKVITSKSNGNANLTNKSSLETTPNKQSKTTMFTVDNLVFEGRSESHNEVNMNSPPANENITNITSSSTASTSPDNFGIERVNKFLTREQEFLRLFIQHQMKNQNDEKFKQNFYDPLREFWRMNVNMKLNQGDPASNGNQIESLSNAGLECSNSSFSNIINSLQAAHNNHSECPSQDSCKNSDLSFSIGKPSQYMLSQGLSLLFPSDCGSLNNSQLSHSRLKLFSPSNNLQDLSAKPIIKS</sequence>
<evidence type="ECO:0000256" key="2">
    <source>
        <dbReference type="ARBA" id="ARBA00023242"/>
    </source>
</evidence>
<evidence type="ECO:0000313" key="6">
    <source>
        <dbReference type="EMBL" id="AFC87777.1"/>
    </source>
</evidence>
<dbReference type="InterPro" id="IPR037000">
    <property type="entry name" value="Ski_DNA-bd_sf"/>
</dbReference>
<dbReference type="PANTHER" id="PTHR12577:SF6">
    <property type="entry name" value="DACHSHUND, ISOFORM B"/>
    <property type="match status" value="1"/>
</dbReference>
<feature type="region of interest" description="Disordered" evidence="4">
    <location>
        <begin position="297"/>
        <end position="316"/>
    </location>
</feature>
<keyword evidence="2" id="KW-0539">Nucleus</keyword>
<dbReference type="OrthoDB" id="6436112at2759"/>
<dbReference type="PANTHER" id="PTHR12577">
    <property type="entry name" value="DACHSHUND"/>
    <property type="match status" value="1"/>
</dbReference>
<dbReference type="InterPro" id="IPR052417">
    <property type="entry name" value="Dachshund_domain"/>
</dbReference>
<evidence type="ECO:0000259" key="5">
    <source>
        <dbReference type="Pfam" id="PF02437"/>
    </source>
</evidence>
<name>H9B8J2_SCHMD</name>
<evidence type="ECO:0000256" key="1">
    <source>
        <dbReference type="ARBA" id="ARBA00004123"/>
    </source>
</evidence>
<accession>H9B8J2</accession>
<dbReference type="GO" id="GO:0000978">
    <property type="term" value="F:RNA polymerase II cis-regulatory region sequence-specific DNA binding"/>
    <property type="evidence" value="ECO:0007669"/>
    <property type="project" value="TreeGrafter"/>
</dbReference>
<dbReference type="SUPFAM" id="SSF46955">
    <property type="entry name" value="Putative DNA-binding domain"/>
    <property type="match status" value="1"/>
</dbReference>
<organism evidence="6">
    <name type="scientific">Schmidtea mediterranea</name>
    <name type="common">Freshwater planarian flatworm</name>
    <dbReference type="NCBI Taxonomy" id="79327"/>
    <lineage>
        <taxon>Eukaryota</taxon>
        <taxon>Metazoa</taxon>
        <taxon>Spiralia</taxon>
        <taxon>Lophotrochozoa</taxon>
        <taxon>Platyhelminthes</taxon>
        <taxon>Rhabditophora</taxon>
        <taxon>Seriata</taxon>
        <taxon>Tricladida</taxon>
        <taxon>Continenticola</taxon>
        <taxon>Geoplanoidea</taxon>
        <taxon>Dugesiidae</taxon>
        <taxon>Schmidtea</taxon>
    </lineage>
</organism>
<feature type="domain" description="SKI/SNO/DAC" evidence="5">
    <location>
        <begin position="17"/>
        <end position="126"/>
    </location>
</feature>
<dbReference type="Gene3D" id="3.10.260.20">
    <property type="entry name" value="Ski"/>
    <property type="match status" value="1"/>
</dbReference>
<evidence type="ECO:0000256" key="3">
    <source>
        <dbReference type="ARBA" id="ARBA00038192"/>
    </source>
</evidence>
<dbReference type="GO" id="GO:0000981">
    <property type="term" value="F:DNA-binding transcription factor activity, RNA polymerase II-specific"/>
    <property type="evidence" value="ECO:0007669"/>
    <property type="project" value="TreeGrafter"/>
</dbReference>
<dbReference type="EMBL" id="JN983825">
    <property type="protein sequence ID" value="AFC87777.1"/>
    <property type="molecule type" value="mRNA"/>
</dbReference>